<name>L2GY11_VAVCU</name>
<dbReference type="GeneID" id="19878308"/>
<protein>
    <submittedName>
        <fullName evidence="1">Uncharacterized protein</fullName>
    </submittedName>
</protein>
<dbReference type="VEuPathDB" id="MicrosporidiaDB:VCUG_00421"/>
<dbReference type="RefSeq" id="XP_008073439.1">
    <property type="nucleotide sequence ID" value="XM_008075248.1"/>
</dbReference>
<dbReference type="EMBL" id="GL877407">
    <property type="protein sequence ID" value="ELA48183.1"/>
    <property type="molecule type" value="Genomic_DNA"/>
</dbReference>
<dbReference type="OrthoDB" id="10261640at2759"/>
<gene>
    <name evidence="1" type="ORF">VCUG_00421</name>
</gene>
<proteinExistence type="predicted"/>
<dbReference type="HOGENOM" id="CLU_655864_0_0_1"/>
<evidence type="ECO:0000313" key="2">
    <source>
        <dbReference type="Proteomes" id="UP000011081"/>
    </source>
</evidence>
<dbReference type="Proteomes" id="UP000011081">
    <property type="component" value="Unassembled WGS sequence"/>
</dbReference>
<sequence>MATSAMLWCVYTDTTAVGNRKLYETPFLITPMETEIYSIDSNGTFVIFGGNSQVLNIAHNDQVSYFDGAYSDSIVYTKFFDLSKLYVVTMDGTIDIMELVSMGSNGVITAENALVCEMNTHGGREETVHDGDACSENGNFTGENRQEHGQRPNIVYRHGDRYLLIKKAHQNIRKDITSVTHHGNILLLGCEDGCIHVFYKNLQCHTNLEGHKTEINGLSILNNYIFSSSAGNFIVYKNNFVVYNHKTDLLKGMHMIDGRAYLVYEEGISVLKYNEHEECRGVRAYNEDDYDKYFGGNTPYCGYVSDCFTNLYNINVKGTECIAKINDGLVIGGEFLVIISQGKEYRTEIKDVNLLMVRDSTVIFTTLHDQIGVGDYRGEHFTLYDTDVGLVYDMAIDGNVVYVAGESGMDHIDVEIKKI</sequence>
<accession>L2GY11</accession>
<keyword evidence="2" id="KW-1185">Reference proteome</keyword>
<dbReference type="SUPFAM" id="SSF50978">
    <property type="entry name" value="WD40 repeat-like"/>
    <property type="match status" value="1"/>
</dbReference>
<reference evidence="2" key="1">
    <citation type="submission" date="2011-03" db="EMBL/GenBank/DDBJ databases">
        <title>The genome sequence of Vavraia culicis strain floridensis.</title>
        <authorList>
            <consortium name="The Broad Institute Genome Sequencing Platform"/>
            <person name="Cuomo C."/>
            <person name="Becnel J."/>
            <person name="Sanscrainte N."/>
            <person name="Young S.K."/>
            <person name="Zeng Q."/>
            <person name="Gargeya S."/>
            <person name="Fitzgerald M."/>
            <person name="Haas B."/>
            <person name="Abouelleil A."/>
            <person name="Alvarado L."/>
            <person name="Arachchi H.M."/>
            <person name="Berlin A."/>
            <person name="Chapman S.B."/>
            <person name="Gearin G."/>
            <person name="Goldberg J."/>
            <person name="Griggs A."/>
            <person name="Gujja S."/>
            <person name="Hansen M."/>
            <person name="Heiman D."/>
            <person name="Howarth C."/>
            <person name="Larimer J."/>
            <person name="Lui A."/>
            <person name="MacDonald P.J.P."/>
            <person name="McCowen C."/>
            <person name="Montmayeur A."/>
            <person name="Murphy C."/>
            <person name="Neiman D."/>
            <person name="Pearson M."/>
            <person name="Priest M."/>
            <person name="Roberts A."/>
            <person name="Saif S."/>
            <person name="Shea T."/>
            <person name="Sisk P."/>
            <person name="Stolte C."/>
            <person name="Sykes S."/>
            <person name="Wortman J."/>
            <person name="Nusbaum C."/>
            <person name="Birren B."/>
        </authorList>
    </citation>
    <scope>NUCLEOTIDE SEQUENCE [LARGE SCALE GENOMIC DNA]</scope>
    <source>
        <strain evidence="2">floridensis</strain>
    </source>
</reference>
<dbReference type="InterPro" id="IPR031544">
    <property type="entry name" value="WD40-like"/>
</dbReference>
<dbReference type="InterPro" id="IPR015943">
    <property type="entry name" value="WD40/YVTN_repeat-like_dom_sf"/>
</dbReference>
<dbReference type="InterPro" id="IPR036322">
    <property type="entry name" value="WD40_repeat_dom_sf"/>
</dbReference>
<organism evidence="1 2">
    <name type="scientific">Vavraia culicis (isolate floridensis)</name>
    <name type="common">Microsporidian parasite</name>
    <dbReference type="NCBI Taxonomy" id="948595"/>
    <lineage>
        <taxon>Eukaryota</taxon>
        <taxon>Fungi</taxon>
        <taxon>Fungi incertae sedis</taxon>
        <taxon>Microsporidia</taxon>
        <taxon>Pleistophoridae</taxon>
        <taxon>Vavraia</taxon>
    </lineage>
</organism>
<dbReference type="AlphaFoldDB" id="L2GY11"/>
<dbReference type="InParanoid" id="L2GY11"/>
<evidence type="ECO:0000313" key="1">
    <source>
        <dbReference type="EMBL" id="ELA48183.1"/>
    </source>
</evidence>
<dbReference type="Gene3D" id="2.130.10.10">
    <property type="entry name" value="YVTN repeat-like/Quinoprotein amine dehydrogenase"/>
    <property type="match status" value="1"/>
</dbReference>
<dbReference type="Pfam" id="PF17005">
    <property type="entry name" value="WD40_like"/>
    <property type="match status" value="2"/>
</dbReference>